<gene>
    <name evidence="1" type="ORF">B7G68_20755</name>
</gene>
<dbReference type="EMBL" id="CP027850">
    <property type="protein sequence ID" value="AVQ04063.1"/>
    <property type="molecule type" value="Genomic_DNA"/>
</dbReference>
<protein>
    <submittedName>
        <fullName evidence="1">Thiol-disulfide oxidoreductase DCC family protein</fullName>
    </submittedName>
</protein>
<accession>A0ABM6TLH2</accession>
<proteinExistence type="predicted"/>
<dbReference type="PANTHER" id="PTHR33639">
    <property type="entry name" value="THIOL-DISULFIDE OXIDOREDUCTASE DCC"/>
    <property type="match status" value="1"/>
</dbReference>
<dbReference type="InterPro" id="IPR052927">
    <property type="entry name" value="DCC_oxidoreductase"/>
</dbReference>
<reference evidence="1 2" key="1">
    <citation type="journal article" date="2015" name="Biotechnol. Bioeng.">
        <title>Genome sequence and phenotypic characterization of Caulobacter segnis.</title>
        <authorList>
            <person name="Patel S."/>
            <person name="Fletcher B."/>
            <person name="Scott D.C."/>
            <person name="Ely B."/>
        </authorList>
    </citation>
    <scope>NUCLEOTIDE SEQUENCE [LARGE SCALE GENOMIC DNA]</scope>
    <source>
        <strain evidence="1 2">TK0059</strain>
    </source>
</reference>
<organism evidence="1 2">
    <name type="scientific">Caulobacter segnis</name>
    <dbReference type="NCBI Taxonomy" id="88688"/>
    <lineage>
        <taxon>Bacteria</taxon>
        <taxon>Pseudomonadati</taxon>
        <taxon>Pseudomonadota</taxon>
        <taxon>Alphaproteobacteria</taxon>
        <taxon>Caulobacterales</taxon>
        <taxon>Caulobacteraceae</taxon>
        <taxon>Caulobacter</taxon>
    </lineage>
</organism>
<dbReference type="InterPro" id="IPR007263">
    <property type="entry name" value="DCC1-like"/>
</dbReference>
<evidence type="ECO:0000313" key="1">
    <source>
        <dbReference type="EMBL" id="AVQ04063.1"/>
    </source>
</evidence>
<name>A0ABM6TLH2_9CAUL</name>
<sequence>MRAAVTPEADQAPDGLMLFDGACNLCNGAVRAVMAIDREGAIRFVPLQTPYGLELAALHGVDPASPESLVFLDQGRPLTKTAAFGAIFRRTPPPWRWLAVVDRLPRGVTDRVYDWVARNRYRFFGRHERCMVPTESQRARFLTGEP</sequence>
<dbReference type="Proteomes" id="UP000240527">
    <property type="component" value="Chromosome"/>
</dbReference>
<dbReference type="Pfam" id="PF04134">
    <property type="entry name" value="DCC1-like"/>
    <property type="match status" value="1"/>
</dbReference>
<dbReference type="PANTHER" id="PTHR33639:SF2">
    <property type="entry name" value="DUF393 DOMAIN-CONTAINING PROTEIN"/>
    <property type="match status" value="1"/>
</dbReference>
<keyword evidence="2" id="KW-1185">Reference proteome</keyword>
<evidence type="ECO:0000313" key="2">
    <source>
        <dbReference type="Proteomes" id="UP000240527"/>
    </source>
</evidence>